<organism evidence="4 5">
    <name type="scientific">Paraoerskovia sediminicola</name>
    <dbReference type="NCBI Taxonomy" id="1138587"/>
    <lineage>
        <taxon>Bacteria</taxon>
        <taxon>Bacillati</taxon>
        <taxon>Actinomycetota</taxon>
        <taxon>Actinomycetes</taxon>
        <taxon>Micrococcales</taxon>
        <taxon>Cellulomonadaceae</taxon>
        <taxon>Paraoerskovia</taxon>
    </lineage>
</organism>
<keyword evidence="5" id="KW-1185">Reference proteome</keyword>
<gene>
    <name evidence="4" type="ORF">GCM10025865_14120</name>
</gene>
<dbReference type="PANTHER" id="PTHR10584:SF166">
    <property type="entry name" value="RIBOKINASE"/>
    <property type="match status" value="1"/>
</dbReference>
<evidence type="ECO:0000256" key="2">
    <source>
        <dbReference type="ARBA" id="ARBA00022777"/>
    </source>
</evidence>
<dbReference type="EMBL" id="AP027729">
    <property type="protein sequence ID" value="BDZ42113.1"/>
    <property type="molecule type" value="Genomic_DNA"/>
</dbReference>
<dbReference type="PANTHER" id="PTHR10584">
    <property type="entry name" value="SUGAR KINASE"/>
    <property type="match status" value="1"/>
</dbReference>
<keyword evidence="1" id="KW-0808">Transferase</keyword>
<evidence type="ECO:0000256" key="1">
    <source>
        <dbReference type="ARBA" id="ARBA00022679"/>
    </source>
</evidence>
<evidence type="ECO:0000313" key="5">
    <source>
        <dbReference type="Proteomes" id="UP001321475"/>
    </source>
</evidence>
<dbReference type="Pfam" id="PF00294">
    <property type="entry name" value="PfkB"/>
    <property type="match status" value="1"/>
</dbReference>
<dbReference type="GO" id="GO:0016301">
    <property type="term" value="F:kinase activity"/>
    <property type="evidence" value="ECO:0007669"/>
    <property type="project" value="UniProtKB-KW"/>
</dbReference>
<keyword evidence="2 4" id="KW-0418">Kinase</keyword>
<dbReference type="RefSeq" id="WP_286219134.1">
    <property type="nucleotide sequence ID" value="NZ_AP027729.1"/>
</dbReference>
<protein>
    <submittedName>
        <fullName evidence="4">Sugar kinase</fullName>
    </submittedName>
</protein>
<feature type="domain" description="Carbohydrate kinase PfkB" evidence="3">
    <location>
        <begin position="18"/>
        <end position="297"/>
    </location>
</feature>
<dbReference type="Gene3D" id="3.40.1190.20">
    <property type="match status" value="1"/>
</dbReference>
<evidence type="ECO:0000313" key="4">
    <source>
        <dbReference type="EMBL" id="BDZ42113.1"/>
    </source>
</evidence>
<dbReference type="InterPro" id="IPR011611">
    <property type="entry name" value="PfkB_dom"/>
</dbReference>
<name>A0ABM8G1X7_9CELL</name>
<proteinExistence type="predicted"/>
<dbReference type="SUPFAM" id="SSF53613">
    <property type="entry name" value="Ribokinase-like"/>
    <property type="match status" value="1"/>
</dbReference>
<reference evidence="5" key="1">
    <citation type="journal article" date="2019" name="Int. J. Syst. Evol. Microbiol.">
        <title>The Global Catalogue of Microorganisms (GCM) 10K type strain sequencing project: providing services to taxonomists for standard genome sequencing and annotation.</title>
        <authorList>
            <consortium name="The Broad Institute Genomics Platform"/>
            <consortium name="The Broad Institute Genome Sequencing Center for Infectious Disease"/>
            <person name="Wu L."/>
            <person name="Ma J."/>
        </authorList>
    </citation>
    <scope>NUCLEOTIDE SEQUENCE [LARGE SCALE GENOMIC DNA]</scope>
    <source>
        <strain evidence="5">NBRC 108565</strain>
    </source>
</reference>
<evidence type="ECO:0000259" key="3">
    <source>
        <dbReference type="Pfam" id="PF00294"/>
    </source>
</evidence>
<dbReference type="Proteomes" id="UP001321475">
    <property type="component" value="Chromosome"/>
</dbReference>
<accession>A0ABM8G1X7</accession>
<sequence>MEPADSSTPVDVLLAGPVYFDLILADVGRPPRPGTEVYAQSMATSPGGIANLAVATARLGLGTALATVLGDDVYGRWCAEYMGNREGIDLSRSRIAPGWLTPVTVSIASGDDRSMVTHEEVPPISVDELVAGPANARAALADLGAMARSERTAAWWDAAAASGTRIFADIGWDATERWDRADLAPLSSCHAFTPNASEAMAYTRTGTALDAARALSDLTPLTVVTCGSAGAVAVSSATGEQVTAPPVPVQGRDATGAGDVFAAALVVGSSEAWPLEQCLSFAALCASLSVGALGGALAAPGWGDVADWWDDVRTSGERDTVARFGFLDDVVPDGALRRRADNSYPFAGCDTAPLNGGIPLR</sequence>
<dbReference type="InterPro" id="IPR029056">
    <property type="entry name" value="Ribokinase-like"/>
</dbReference>